<reference evidence="3" key="1">
    <citation type="journal article" date="2019" name="Int. J. Syst. Evol. Microbiol.">
        <title>The Global Catalogue of Microorganisms (GCM) 10K type strain sequencing project: providing services to taxonomists for standard genome sequencing and annotation.</title>
        <authorList>
            <consortium name="The Broad Institute Genomics Platform"/>
            <consortium name="The Broad Institute Genome Sequencing Center for Infectious Disease"/>
            <person name="Wu L."/>
            <person name="Ma J."/>
        </authorList>
    </citation>
    <scope>NUCLEOTIDE SEQUENCE [LARGE SCALE GENOMIC DNA]</scope>
    <source>
        <strain evidence="3">CGMCC 4.1469</strain>
    </source>
</reference>
<dbReference type="SUPFAM" id="SSF53756">
    <property type="entry name" value="UDP-Glycosyltransferase/glycogen phosphorylase"/>
    <property type="match status" value="1"/>
</dbReference>
<keyword evidence="2" id="KW-0808">Transferase</keyword>
<dbReference type="EC" id="2.4.-.-" evidence="2"/>
<sequence length="472" mass="50917">MSKPADIPIGTADGKTARQHSRPAAASPQNKGAAAVKQSAVPGFPSPMAVMASGVTAVATGHVAPAAGGRRRKARSSKPRLLWIGDALVPTGFATVTHAVLNHLRHEWDVIVSGVNYNGAPHELPYDVMPAWQGGDMWGINRFKHLCTEFDPAAVIINNDWWNVAEFAKAAPDGVSIIGYMPVDGGNLDTAAMLELNRLHAAVWYTDFGHRAAVAAGFTGLRHVIPHGIDTKLFQPLGKPEARLQLGLSVPPDAFIVGNINRNQPRKRLDLTVQIFAAWVKQHGIADAYLLLHCAQKDTGWDLRRVASYYGVSDLLILTGAEDIRDLQDVSSLSCIYSSLDVQMTTTLGEGWGLTTMEGMACGIPQIVPASSALGEWARPAVKIPCSRTLIHPEINTVGSLVDEEPFVAALQSLYQSKDERGRLAQEGLGYVRGDAFRWETVARQFQALLAAAPRQAKRRRDASESACSSMA</sequence>
<accession>A0ABW0KVQ0</accession>
<dbReference type="PANTHER" id="PTHR12526">
    <property type="entry name" value="GLYCOSYLTRANSFERASE"/>
    <property type="match status" value="1"/>
</dbReference>
<dbReference type="Proteomes" id="UP001596052">
    <property type="component" value="Unassembled WGS sequence"/>
</dbReference>
<feature type="region of interest" description="Disordered" evidence="1">
    <location>
        <begin position="1"/>
        <end position="38"/>
    </location>
</feature>
<keyword evidence="3" id="KW-1185">Reference proteome</keyword>
<proteinExistence type="predicted"/>
<protein>
    <submittedName>
        <fullName evidence="2">Glycosyltransferase family 4 protein</fullName>
        <ecNumber evidence="2">2.4.-.-</ecNumber>
    </submittedName>
</protein>
<comment type="caution">
    <text evidence="2">The sequence shown here is derived from an EMBL/GenBank/DDBJ whole genome shotgun (WGS) entry which is preliminary data.</text>
</comment>
<keyword evidence="2" id="KW-0328">Glycosyltransferase</keyword>
<evidence type="ECO:0000256" key="1">
    <source>
        <dbReference type="SAM" id="MobiDB-lite"/>
    </source>
</evidence>
<organism evidence="2 3">
    <name type="scientific">Prosthecobacter fluviatilis</name>
    <dbReference type="NCBI Taxonomy" id="445931"/>
    <lineage>
        <taxon>Bacteria</taxon>
        <taxon>Pseudomonadati</taxon>
        <taxon>Verrucomicrobiota</taxon>
        <taxon>Verrucomicrobiia</taxon>
        <taxon>Verrucomicrobiales</taxon>
        <taxon>Verrucomicrobiaceae</taxon>
        <taxon>Prosthecobacter</taxon>
    </lineage>
</organism>
<dbReference type="Pfam" id="PF13692">
    <property type="entry name" value="Glyco_trans_1_4"/>
    <property type="match status" value="1"/>
</dbReference>
<dbReference type="CDD" id="cd03801">
    <property type="entry name" value="GT4_PimA-like"/>
    <property type="match status" value="1"/>
</dbReference>
<dbReference type="Gene3D" id="3.40.50.2000">
    <property type="entry name" value="Glycogen Phosphorylase B"/>
    <property type="match status" value="1"/>
</dbReference>
<evidence type="ECO:0000313" key="2">
    <source>
        <dbReference type="EMBL" id="MFC5456556.1"/>
    </source>
</evidence>
<dbReference type="GO" id="GO:0016757">
    <property type="term" value="F:glycosyltransferase activity"/>
    <property type="evidence" value="ECO:0007669"/>
    <property type="project" value="UniProtKB-KW"/>
</dbReference>
<dbReference type="RefSeq" id="WP_377168912.1">
    <property type="nucleotide sequence ID" value="NZ_JBHSMQ010000006.1"/>
</dbReference>
<dbReference type="EMBL" id="JBHSMQ010000006">
    <property type="protein sequence ID" value="MFC5456556.1"/>
    <property type="molecule type" value="Genomic_DNA"/>
</dbReference>
<gene>
    <name evidence="2" type="ORF">ACFQDI_16950</name>
</gene>
<dbReference type="Gene3D" id="3.40.50.11930">
    <property type="match status" value="1"/>
</dbReference>
<name>A0ABW0KVQ0_9BACT</name>
<evidence type="ECO:0000313" key="3">
    <source>
        <dbReference type="Proteomes" id="UP001596052"/>
    </source>
</evidence>